<feature type="region of interest" description="Disordered" evidence="1">
    <location>
        <begin position="1"/>
        <end position="25"/>
    </location>
</feature>
<dbReference type="InterPro" id="IPR021878">
    <property type="entry name" value="TgpA_N"/>
</dbReference>
<feature type="transmembrane region" description="Helical" evidence="2">
    <location>
        <begin position="120"/>
        <end position="138"/>
    </location>
</feature>
<dbReference type="Pfam" id="PF01841">
    <property type="entry name" value="Transglut_core"/>
    <property type="match status" value="1"/>
</dbReference>
<reference evidence="4 5" key="1">
    <citation type="submission" date="2020-07" db="EMBL/GenBank/DDBJ databases">
        <title>Sequencing the genomes of 1000 actinobacteria strains.</title>
        <authorList>
            <person name="Klenk H.-P."/>
        </authorList>
    </citation>
    <scope>NUCLEOTIDE SEQUENCE [LARGE SCALE GENOMIC DNA]</scope>
    <source>
        <strain evidence="4 5">DSM 19663</strain>
    </source>
</reference>
<evidence type="ECO:0000313" key="5">
    <source>
        <dbReference type="Proteomes" id="UP000585905"/>
    </source>
</evidence>
<dbReference type="RefSeq" id="WP_182489646.1">
    <property type="nucleotide sequence ID" value="NZ_BAAAOV010000002.1"/>
</dbReference>
<proteinExistence type="predicted"/>
<dbReference type="PANTHER" id="PTHR42736:SF1">
    <property type="entry name" value="PROTEIN-GLUTAMINE GAMMA-GLUTAMYLTRANSFERASE"/>
    <property type="match status" value="1"/>
</dbReference>
<dbReference type="Gene3D" id="3.10.620.30">
    <property type="match status" value="1"/>
</dbReference>
<feature type="transmembrane region" description="Helical" evidence="2">
    <location>
        <begin position="34"/>
        <end position="56"/>
    </location>
</feature>
<feature type="transmembrane region" description="Helical" evidence="2">
    <location>
        <begin position="89"/>
        <end position="108"/>
    </location>
</feature>
<sequence length="787" mass="82374">MVNAAPGGRVNPGRPSARRSARRPAALAAPPRPAVLASSLAFTLLSWAFVSAALWPVYRAVPFVVLAVVAIAAGTAIAAAGALLRWPAWGGILASVAVLTIIGVPLAVPERTVYGILPEPAGLLELTSGIVLGWRQLLTIDLPVGSYQALLVPALVLLYVGSLLTASIALRTRRPALAGAVPGLGFLLAVALGRDDRAVPLVTAVALVVVLMLWVAVLRRHRRTDSLRAGGADNPLDARGAVVRSFASATALLLVAGGAGVAAGVTASPSTDRVVLRSIVERPFDPRELPSPLAAFRAAFDPPRASEIALRVSGAPEGSRVRIATLDSYDGVVFAVGSAEVSAASGSFVRIATEREVESPGERAAIEIEVVEGTGSWLPTVGEFRGVRFAGDDAADLRDRVRLNATTGTAALIGGTEAGTTYVLDAVVPEEPGVRLAESSPGATAVPGIAAASDELRAWLDGVTAGVDGAGPGLAAALEAIREQGYVSHGVDPAQPASRSGHSLDRIGELLTRRPMVGDAEQYSVLAALIARELGFPSRIVLGYGPIAGAQESLRSDDLTAWIEVDVAGEGWVPVDVMPPEREIPPAEPQEPVPVSRPQNAVQPPAEVPPVADEQSPPEIEPGERPEQDDLLTLLLTIARFVGIVLAVAALIAAPFVGVVAAKARRRRRRRRAADPTTRILGGWREVTDAAADHGLEIPVGATRREVARIIGQPQAGVLARVADRVDYAPEPPQAGEADRVWTAVDAVRAALVAGRRRRERWRAALSVRSLRRYPGRSRTERGRRAP</sequence>
<comment type="caution">
    <text evidence="4">The sequence shown here is derived from an EMBL/GenBank/DDBJ whole genome shotgun (WGS) entry which is preliminary data.</text>
</comment>
<evidence type="ECO:0000256" key="1">
    <source>
        <dbReference type="SAM" id="MobiDB-lite"/>
    </source>
</evidence>
<feature type="transmembrane region" description="Helical" evidence="2">
    <location>
        <begin position="641"/>
        <end position="662"/>
    </location>
</feature>
<dbReference type="InterPro" id="IPR002931">
    <property type="entry name" value="Transglutaminase-like"/>
</dbReference>
<protein>
    <recommendedName>
        <fullName evidence="3">Transglutaminase-like domain-containing protein</fullName>
    </recommendedName>
</protein>
<dbReference type="SMART" id="SM00460">
    <property type="entry name" value="TGc"/>
    <property type="match status" value="1"/>
</dbReference>
<name>A0A839E6N3_9MICO</name>
<dbReference type="Pfam" id="PF11992">
    <property type="entry name" value="TgpA_N"/>
    <property type="match status" value="1"/>
</dbReference>
<feature type="domain" description="Transglutaminase-like" evidence="3">
    <location>
        <begin position="512"/>
        <end position="579"/>
    </location>
</feature>
<dbReference type="InterPro" id="IPR052901">
    <property type="entry name" value="Bact_TGase-like"/>
</dbReference>
<dbReference type="Proteomes" id="UP000585905">
    <property type="component" value="Unassembled WGS sequence"/>
</dbReference>
<organism evidence="4 5">
    <name type="scientific">Microcella alkalica</name>
    <dbReference type="NCBI Taxonomy" id="355930"/>
    <lineage>
        <taxon>Bacteria</taxon>
        <taxon>Bacillati</taxon>
        <taxon>Actinomycetota</taxon>
        <taxon>Actinomycetes</taxon>
        <taxon>Micrococcales</taxon>
        <taxon>Microbacteriaceae</taxon>
        <taxon>Microcella</taxon>
    </lineage>
</organism>
<keyword evidence="2" id="KW-1133">Transmembrane helix</keyword>
<dbReference type="PANTHER" id="PTHR42736">
    <property type="entry name" value="PROTEIN-GLUTAMINE GAMMA-GLUTAMYLTRANSFERASE"/>
    <property type="match status" value="1"/>
</dbReference>
<evidence type="ECO:0000259" key="3">
    <source>
        <dbReference type="SMART" id="SM00460"/>
    </source>
</evidence>
<dbReference type="InterPro" id="IPR038765">
    <property type="entry name" value="Papain-like_cys_pep_sf"/>
</dbReference>
<evidence type="ECO:0000313" key="4">
    <source>
        <dbReference type="EMBL" id="MBA8846793.1"/>
    </source>
</evidence>
<keyword evidence="2" id="KW-0472">Membrane</keyword>
<feature type="region of interest" description="Disordered" evidence="1">
    <location>
        <begin position="576"/>
        <end position="625"/>
    </location>
</feature>
<feature type="transmembrane region" description="Helical" evidence="2">
    <location>
        <begin position="150"/>
        <end position="169"/>
    </location>
</feature>
<keyword evidence="5" id="KW-1185">Reference proteome</keyword>
<dbReference type="SUPFAM" id="SSF54001">
    <property type="entry name" value="Cysteine proteinases"/>
    <property type="match status" value="1"/>
</dbReference>
<feature type="transmembrane region" description="Helical" evidence="2">
    <location>
        <begin position="198"/>
        <end position="218"/>
    </location>
</feature>
<keyword evidence="2" id="KW-0812">Transmembrane</keyword>
<dbReference type="EMBL" id="JACGWX010000001">
    <property type="protein sequence ID" value="MBA8846793.1"/>
    <property type="molecule type" value="Genomic_DNA"/>
</dbReference>
<feature type="transmembrane region" description="Helical" evidence="2">
    <location>
        <begin position="246"/>
        <end position="267"/>
    </location>
</feature>
<feature type="compositionally biased region" description="Low complexity" evidence="1">
    <location>
        <begin position="598"/>
        <end position="615"/>
    </location>
</feature>
<dbReference type="AlphaFoldDB" id="A0A839E6N3"/>
<gene>
    <name evidence="4" type="ORF">FHX53_000357</name>
</gene>
<accession>A0A839E6N3</accession>
<feature type="transmembrane region" description="Helical" evidence="2">
    <location>
        <begin position="63"/>
        <end position="83"/>
    </location>
</feature>
<feature type="transmembrane region" description="Helical" evidence="2">
    <location>
        <begin position="176"/>
        <end position="192"/>
    </location>
</feature>
<evidence type="ECO:0000256" key="2">
    <source>
        <dbReference type="SAM" id="Phobius"/>
    </source>
</evidence>